<evidence type="ECO:0000256" key="8">
    <source>
        <dbReference type="PROSITE-ProRule" id="PRU00042"/>
    </source>
</evidence>
<evidence type="ECO:0000256" key="1">
    <source>
        <dbReference type="ARBA" id="ARBA00004123"/>
    </source>
</evidence>
<evidence type="ECO:0000256" key="9">
    <source>
        <dbReference type="SAM" id="MobiDB-lite"/>
    </source>
</evidence>
<evidence type="ECO:0000256" key="4">
    <source>
        <dbReference type="ARBA" id="ARBA00022833"/>
    </source>
</evidence>
<evidence type="ECO:0000256" key="3">
    <source>
        <dbReference type="ARBA" id="ARBA00022771"/>
    </source>
</evidence>
<evidence type="ECO:0000256" key="6">
    <source>
        <dbReference type="ARBA" id="ARBA00023163"/>
    </source>
</evidence>
<reference evidence="11 12" key="1">
    <citation type="submission" date="2016-07" db="EMBL/GenBank/DDBJ databases">
        <title>Pervasive Adenine N6-methylation of Active Genes in Fungi.</title>
        <authorList>
            <consortium name="DOE Joint Genome Institute"/>
            <person name="Mondo S.J."/>
            <person name="Dannebaum R.O."/>
            <person name="Kuo R.C."/>
            <person name="Labutti K."/>
            <person name="Haridas S."/>
            <person name="Kuo A."/>
            <person name="Salamov A."/>
            <person name="Ahrendt S.R."/>
            <person name="Lipzen A."/>
            <person name="Sullivan W."/>
            <person name="Andreopoulos W.B."/>
            <person name="Clum A."/>
            <person name="Lindquist E."/>
            <person name="Daum C."/>
            <person name="Ramamoorthy G.K."/>
            <person name="Gryganskyi A."/>
            <person name="Culley D."/>
            <person name="Magnuson J.K."/>
            <person name="James T.Y."/>
            <person name="O'Malley M.A."/>
            <person name="Stajich J.E."/>
            <person name="Spatafora J.W."/>
            <person name="Visel A."/>
            <person name="Grigoriev I.V."/>
        </authorList>
    </citation>
    <scope>NUCLEOTIDE SEQUENCE [LARGE SCALE GENOMIC DNA]</scope>
    <source>
        <strain evidence="11 12">NRRL 2496</strain>
    </source>
</reference>
<keyword evidence="12" id="KW-1185">Reference proteome</keyword>
<dbReference type="GO" id="GO:0008270">
    <property type="term" value="F:zinc ion binding"/>
    <property type="evidence" value="ECO:0007669"/>
    <property type="project" value="UniProtKB-KW"/>
</dbReference>
<dbReference type="Proteomes" id="UP000242180">
    <property type="component" value="Unassembled WGS sequence"/>
</dbReference>
<keyword evidence="4" id="KW-0862">Zinc</keyword>
<dbReference type="OMA" id="ETNMHGA"/>
<proteinExistence type="predicted"/>
<dbReference type="AlphaFoldDB" id="A0A1X2HTE2"/>
<dbReference type="GO" id="GO:0005634">
    <property type="term" value="C:nucleus"/>
    <property type="evidence" value="ECO:0007669"/>
    <property type="project" value="UniProtKB-SubCell"/>
</dbReference>
<name>A0A1X2HTE2_SYNRA</name>
<dbReference type="InterPro" id="IPR013087">
    <property type="entry name" value="Znf_C2H2_type"/>
</dbReference>
<feature type="region of interest" description="Disordered" evidence="9">
    <location>
        <begin position="1"/>
        <end position="132"/>
    </location>
</feature>
<dbReference type="Gene3D" id="3.30.160.60">
    <property type="entry name" value="Classic Zinc Finger"/>
    <property type="match status" value="1"/>
</dbReference>
<feature type="compositionally biased region" description="Polar residues" evidence="9">
    <location>
        <begin position="115"/>
        <end position="132"/>
    </location>
</feature>
<dbReference type="PANTHER" id="PTHR46179:SF13">
    <property type="entry name" value="C2H2-TYPE DOMAIN-CONTAINING PROTEIN"/>
    <property type="match status" value="1"/>
</dbReference>
<feature type="compositionally biased region" description="Low complexity" evidence="9">
    <location>
        <begin position="15"/>
        <end position="47"/>
    </location>
</feature>
<dbReference type="SUPFAM" id="SSF57667">
    <property type="entry name" value="beta-beta-alpha zinc fingers"/>
    <property type="match status" value="1"/>
</dbReference>
<dbReference type="OrthoDB" id="3437960at2759"/>
<dbReference type="PANTHER" id="PTHR46179">
    <property type="entry name" value="ZINC FINGER PROTEIN"/>
    <property type="match status" value="1"/>
</dbReference>
<feature type="compositionally biased region" description="Polar residues" evidence="9">
    <location>
        <begin position="278"/>
        <end position="288"/>
    </location>
</feature>
<keyword evidence="7" id="KW-0539">Nucleus</keyword>
<comment type="subcellular location">
    <subcellularLocation>
        <location evidence="1">Nucleus</location>
    </subcellularLocation>
</comment>
<keyword evidence="6" id="KW-0804">Transcription</keyword>
<dbReference type="InterPro" id="IPR051061">
    <property type="entry name" value="Zinc_finger_trans_reg"/>
</dbReference>
<keyword evidence="3 8" id="KW-0863">Zinc-finger</keyword>
<keyword evidence="5" id="KW-0805">Transcription regulation</keyword>
<evidence type="ECO:0000313" key="12">
    <source>
        <dbReference type="Proteomes" id="UP000242180"/>
    </source>
</evidence>
<evidence type="ECO:0000259" key="10">
    <source>
        <dbReference type="PROSITE" id="PS50157"/>
    </source>
</evidence>
<dbReference type="Pfam" id="PF00096">
    <property type="entry name" value="zf-C2H2"/>
    <property type="match status" value="1"/>
</dbReference>
<dbReference type="EMBL" id="MCGN01000001">
    <property type="protein sequence ID" value="ORZ02837.1"/>
    <property type="molecule type" value="Genomic_DNA"/>
</dbReference>
<gene>
    <name evidence="11" type="ORF">BCR43DRAFT_559676</name>
</gene>
<dbReference type="SMART" id="SM00355">
    <property type="entry name" value="ZnF_C2H2"/>
    <property type="match status" value="2"/>
</dbReference>
<feature type="region of interest" description="Disordered" evidence="9">
    <location>
        <begin position="274"/>
        <end position="343"/>
    </location>
</feature>
<dbReference type="PROSITE" id="PS50157">
    <property type="entry name" value="ZINC_FINGER_C2H2_2"/>
    <property type="match status" value="2"/>
</dbReference>
<evidence type="ECO:0000313" key="11">
    <source>
        <dbReference type="EMBL" id="ORZ02837.1"/>
    </source>
</evidence>
<evidence type="ECO:0000256" key="2">
    <source>
        <dbReference type="ARBA" id="ARBA00022723"/>
    </source>
</evidence>
<keyword evidence="2" id="KW-0479">Metal-binding</keyword>
<feature type="domain" description="C2H2-type" evidence="10">
    <location>
        <begin position="237"/>
        <end position="262"/>
    </location>
</feature>
<dbReference type="STRING" id="13706.A0A1X2HTE2"/>
<evidence type="ECO:0000256" key="5">
    <source>
        <dbReference type="ARBA" id="ARBA00023015"/>
    </source>
</evidence>
<feature type="compositionally biased region" description="Basic residues" evidence="9">
    <location>
        <begin position="65"/>
        <end position="76"/>
    </location>
</feature>
<accession>A0A1X2HTE2</accession>
<comment type="caution">
    <text evidence="11">The sequence shown here is derived from an EMBL/GenBank/DDBJ whole genome shotgun (WGS) entry which is preliminary data.</text>
</comment>
<dbReference type="InParanoid" id="A0A1X2HTE2"/>
<sequence length="343" mass="35715">MAQPSLKIKLRLTGANKSSNKASPAPSSATSATASTTSSPAPSISNNTHKNAIDTESPVASPASKKAKSSHSRNRKAATAVKPETPESGASTPGTTATGGGGTPASSVTADDNNKSVSSKLPANTPAGNAISSTSRKEILRYKDTKARRWKKSPLQFYTLGGAQVCLHSWQTEEPMALNRRLTEPTTAAEIDQLFSATGNERDFRPFLCTQPGCSKSFTSYDQLQTHETNMHGTKKLICGIDGCHKSFVTPGQLTKHRKMVHFRAARKAKLAAAAAASQDNGTPESSNAAAEAADASTPVEGADGAGSVAEEDELMDDAGTPSEAAPNDEKEDSVDIGVNDTA</sequence>
<dbReference type="PROSITE" id="PS00028">
    <property type="entry name" value="ZINC_FINGER_C2H2_1"/>
    <property type="match status" value="2"/>
</dbReference>
<dbReference type="GO" id="GO:0006357">
    <property type="term" value="P:regulation of transcription by RNA polymerase II"/>
    <property type="evidence" value="ECO:0007669"/>
    <property type="project" value="TreeGrafter"/>
</dbReference>
<evidence type="ECO:0000256" key="7">
    <source>
        <dbReference type="ARBA" id="ARBA00023242"/>
    </source>
</evidence>
<protein>
    <recommendedName>
        <fullName evidence="10">C2H2-type domain-containing protein</fullName>
    </recommendedName>
</protein>
<dbReference type="InterPro" id="IPR036236">
    <property type="entry name" value="Znf_C2H2_sf"/>
</dbReference>
<feature type="domain" description="C2H2-type" evidence="10">
    <location>
        <begin position="207"/>
        <end position="237"/>
    </location>
</feature>
<organism evidence="11 12">
    <name type="scientific">Syncephalastrum racemosum</name>
    <name type="common">Filamentous fungus</name>
    <dbReference type="NCBI Taxonomy" id="13706"/>
    <lineage>
        <taxon>Eukaryota</taxon>
        <taxon>Fungi</taxon>
        <taxon>Fungi incertae sedis</taxon>
        <taxon>Mucoromycota</taxon>
        <taxon>Mucoromycotina</taxon>
        <taxon>Mucoromycetes</taxon>
        <taxon>Mucorales</taxon>
        <taxon>Syncephalastraceae</taxon>
        <taxon>Syncephalastrum</taxon>
    </lineage>
</organism>